<reference evidence="8" key="1">
    <citation type="submission" date="2017-08" db="EMBL/GenBank/DDBJ databases">
        <authorList>
            <person name="Huang Z."/>
        </authorList>
    </citation>
    <scope>NUCLEOTIDE SEQUENCE [LARGE SCALE GENOMIC DNA]</scope>
    <source>
        <strain evidence="8">SA5d-4</strain>
    </source>
</reference>
<dbReference type="RefSeq" id="WP_094923077.1">
    <property type="nucleotide sequence ID" value="NZ_NPIA01000002.1"/>
</dbReference>
<evidence type="ECO:0000256" key="3">
    <source>
        <dbReference type="ARBA" id="ARBA00022490"/>
    </source>
</evidence>
<comment type="cofactor">
    <cofactor evidence="1 6">
        <name>a divalent metal cation</name>
        <dbReference type="ChEBI" id="CHEBI:60240"/>
    </cofactor>
</comment>
<dbReference type="EMBL" id="NPIA01000002">
    <property type="protein sequence ID" value="OZM57860.1"/>
    <property type="molecule type" value="Genomic_DNA"/>
</dbReference>
<proteinExistence type="inferred from homology"/>
<protein>
    <recommendedName>
        <fullName evidence="6">dTTP/UTP pyrophosphatase</fullName>
        <shortName evidence="6">dTTPase/UTPase</shortName>
        <ecNumber evidence="6">3.6.1.9</ecNumber>
    </recommendedName>
    <alternativeName>
        <fullName evidence="6">Nucleoside triphosphate pyrophosphatase</fullName>
    </alternativeName>
    <alternativeName>
        <fullName evidence="6">Nucleotide pyrophosphatase</fullName>
        <shortName evidence="6">Nucleotide PPase</shortName>
    </alternativeName>
</protein>
<comment type="caution">
    <text evidence="6">Lacks conserved residue(s) required for the propagation of feature annotation.</text>
</comment>
<organism evidence="7 8">
    <name type="scientific">Lottiidibacillus patelloidae</name>
    <dbReference type="NCBI Taxonomy" id="2670334"/>
    <lineage>
        <taxon>Bacteria</taxon>
        <taxon>Bacillati</taxon>
        <taxon>Bacillota</taxon>
        <taxon>Bacilli</taxon>
        <taxon>Bacillales</taxon>
        <taxon>Bacillaceae</taxon>
        <taxon>Lottiidibacillus</taxon>
    </lineage>
</organism>
<sequence>MKKLILASGSPRRKELLEQVNLTFEIIVSDIEEVMNEKDTPANIVQSLAQQKAKDVFSKNKDCVVIGADTIVAIGDRRLGKPKSKEEAVEMLQLLSGNTHSVFTGVAIETLEKSITFYEETKVMFWNLTKKDIDTYIQSGEPFDKAGAYGIQGFGAMLVKKIDGDYFNVVGLPISRTIRELSRFQ</sequence>
<evidence type="ECO:0000256" key="2">
    <source>
        <dbReference type="ARBA" id="ARBA00004496"/>
    </source>
</evidence>
<dbReference type="GO" id="GO:0009117">
    <property type="term" value="P:nucleotide metabolic process"/>
    <property type="evidence" value="ECO:0007669"/>
    <property type="project" value="UniProtKB-KW"/>
</dbReference>
<gene>
    <name evidence="7" type="ORF">CIB95_05750</name>
</gene>
<feature type="site" description="Important for substrate specificity" evidence="6">
    <location>
        <position position="70"/>
    </location>
</feature>
<dbReference type="Pfam" id="PF02545">
    <property type="entry name" value="Maf"/>
    <property type="match status" value="1"/>
</dbReference>
<name>A0A263BVY3_9BACI</name>
<dbReference type="PIRSF" id="PIRSF006305">
    <property type="entry name" value="Maf"/>
    <property type="match status" value="1"/>
</dbReference>
<dbReference type="InterPro" id="IPR003697">
    <property type="entry name" value="Maf-like"/>
</dbReference>
<dbReference type="InterPro" id="IPR029001">
    <property type="entry name" value="ITPase-like_fam"/>
</dbReference>
<feature type="active site" description="Proton acceptor" evidence="6">
    <location>
        <position position="69"/>
    </location>
</feature>
<evidence type="ECO:0000313" key="8">
    <source>
        <dbReference type="Proteomes" id="UP000217083"/>
    </source>
</evidence>
<reference evidence="7 8" key="2">
    <citation type="submission" date="2017-09" db="EMBL/GenBank/DDBJ databases">
        <title>Bacillus patelloidae sp. nov., isolated from the intestinal tract of a marine limpet.</title>
        <authorList>
            <person name="Liu R."/>
            <person name="Dong C."/>
            <person name="Shao Z."/>
        </authorList>
    </citation>
    <scope>NUCLEOTIDE SEQUENCE [LARGE SCALE GENOMIC DNA]</scope>
    <source>
        <strain evidence="7 8">SA5d-4</strain>
    </source>
</reference>
<evidence type="ECO:0000256" key="6">
    <source>
        <dbReference type="HAMAP-Rule" id="MF_00528"/>
    </source>
</evidence>
<dbReference type="SUPFAM" id="SSF52972">
    <property type="entry name" value="ITPase-like"/>
    <property type="match status" value="1"/>
</dbReference>
<dbReference type="PANTHER" id="PTHR43213:SF5">
    <property type="entry name" value="BIFUNCTIONAL DTTP_UTP PYROPHOSPHATASE_METHYLTRANSFERASE PROTEIN-RELATED"/>
    <property type="match status" value="1"/>
</dbReference>
<feature type="site" description="Important for substrate specificity" evidence="6">
    <location>
        <position position="152"/>
    </location>
</feature>
<dbReference type="AlphaFoldDB" id="A0A263BVY3"/>
<evidence type="ECO:0000313" key="7">
    <source>
        <dbReference type="EMBL" id="OZM57860.1"/>
    </source>
</evidence>
<keyword evidence="5 6" id="KW-0546">Nucleotide metabolism</keyword>
<dbReference type="HAMAP" id="MF_00528">
    <property type="entry name" value="Maf"/>
    <property type="match status" value="1"/>
</dbReference>
<keyword evidence="3 6" id="KW-0963">Cytoplasm</keyword>
<dbReference type="GO" id="GO:0005737">
    <property type="term" value="C:cytoplasm"/>
    <property type="evidence" value="ECO:0007669"/>
    <property type="project" value="UniProtKB-SubCell"/>
</dbReference>
<keyword evidence="8" id="KW-1185">Reference proteome</keyword>
<dbReference type="Gene3D" id="3.90.950.10">
    <property type="match status" value="1"/>
</dbReference>
<dbReference type="NCBIfam" id="TIGR00172">
    <property type="entry name" value="maf"/>
    <property type="match status" value="1"/>
</dbReference>
<comment type="catalytic activity">
    <reaction evidence="6">
        <text>dTTP + H2O = dTMP + diphosphate + H(+)</text>
        <dbReference type="Rhea" id="RHEA:28534"/>
        <dbReference type="ChEBI" id="CHEBI:15377"/>
        <dbReference type="ChEBI" id="CHEBI:15378"/>
        <dbReference type="ChEBI" id="CHEBI:33019"/>
        <dbReference type="ChEBI" id="CHEBI:37568"/>
        <dbReference type="ChEBI" id="CHEBI:63528"/>
        <dbReference type="EC" id="3.6.1.9"/>
    </reaction>
</comment>
<feature type="site" description="Important for substrate specificity" evidence="6">
    <location>
        <position position="12"/>
    </location>
</feature>
<dbReference type="PANTHER" id="PTHR43213">
    <property type="entry name" value="BIFUNCTIONAL DTTP/UTP PYROPHOSPHATASE/METHYLTRANSFERASE PROTEIN-RELATED"/>
    <property type="match status" value="1"/>
</dbReference>
<accession>A0A263BVY3</accession>
<evidence type="ECO:0000256" key="1">
    <source>
        <dbReference type="ARBA" id="ARBA00001968"/>
    </source>
</evidence>
<dbReference type="CDD" id="cd00555">
    <property type="entry name" value="Maf"/>
    <property type="match status" value="1"/>
</dbReference>
<dbReference type="Proteomes" id="UP000217083">
    <property type="component" value="Unassembled WGS sequence"/>
</dbReference>
<evidence type="ECO:0000256" key="4">
    <source>
        <dbReference type="ARBA" id="ARBA00022801"/>
    </source>
</evidence>
<comment type="catalytic activity">
    <reaction evidence="6">
        <text>UTP + H2O = UMP + diphosphate + H(+)</text>
        <dbReference type="Rhea" id="RHEA:29395"/>
        <dbReference type="ChEBI" id="CHEBI:15377"/>
        <dbReference type="ChEBI" id="CHEBI:15378"/>
        <dbReference type="ChEBI" id="CHEBI:33019"/>
        <dbReference type="ChEBI" id="CHEBI:46398"/>
        <dbReference type="ChEBI" id="CHEBI:57865"/>
        <dbReference type="EC" id="3.6.1.9"/>
    </reaction>
</comment>
<dbReference type="GO" id="GO:0036218">
    <property type="term" value="F:dTTP diphosphatase activity"/>
    <property type="evidence" value="ECO:0007669"/>
    <property type="project" value="RHEA"/>
</dbReference>
<evidence type="ECO:0000256" key="5">
    <source>
        <dbReference type="ARBA" id="ARBA00023080"/>
    </source>
</evidence>
<comment type="caution">
    <text evidence="7">The sequence shown here is derived from an EMBL/GenBank/DDBJ whole genome shotgun (WGS) entry which is preliminary data.</text>
</comment>
<dbReference type="FunFam" id="3.90.950.10:FF:000005">
    <property type="entry name" value="7-methyl-GTP pyrophosphatase"/>
    <property type="match status" value="1"/>
</dbReference>
<dbReference type="EC" id="3.6.1.9" evidence="6"/>
<comment type="function">
    <text evidence="6">Nucleoside triphosphate pyrophosphatase that hydrolyzes dTTP and UTP. May have a dual role in cell division arrest and in preventing the incorporation of modified nucleotides into cellular nucleic acids.</text>
</comment>
<keyword evidence="4 6" id="KW-0378">Hydrolase</keyword>
<dbReference type="GO" id="GO:0036221">
    <property type="term" value="F:UTP diphosphatase activity"/>
    <property type="evidence" value="ECO:0007669"/>
    <property type="project" value="RHEA"/>
</dbReference>
<comment type="similarity">
    <text evidence="6">Belongs to the Maf family. YhdE subfamily.</text>
</comment>
<comment type="subcellular location">
    <subcellularLocation>
        <location evidence="2 6">Cytoplasm</location>
    </subcellularLocation>
</comment>